<dbReference type="EMBL" id="JWZX01002503">
    <property type="protein sequence ID" value="KOO28856.1"/>
    <property type="molecule type" value="Genomic_DNA"/>
</dbReference>
<comment type="caution">
    <text evidence="2">The sequence shown here is derived from an EMBL/GenBank/DDBJ whole genome shotgun (WGS) entry which is preliminary data.</text>
</comment>
<dbReference type="InterPro" id="IPR012337">
    <property type="entry name" value="RNaseH-like_sf"/>
</dbReference>
<feature type="domain" description="Integrase catalytic" evidence="1">
    <location>
        <begin position="290"/>
        <end position="458"/>
    </location>
</feature>
<dbReference type="InterPro" id="IPR036397">
    <property type="entry name" value="RNaseH_sf"/>
</dbReference>
<dbReference type="InterPro" id="IPR001584">
    <property type="entry name" value="Integrase_cat-core"/>
</dbReference>
<name>A0A0M0JQH9_9EUKA</name>
<proteinExistence type="predicted"/>
<keyword evidence="3" id="KW-1185">Reference proteome</keyword>
<accession>A0A0M0JQH9</accession>
<dbReference type="GO" id="GO:0015074">
    <property type="term" value="P:DNA integration"/>
    <property type="evidence" value="ECO:0007669"/>
    <property type="project" value="InterPro"/>
</dbReference>
<dbReference type="OrthoDB" id="3344688at2759"/>
<dbReference type="SUPFAM" id="SSF53098">
    <property type="entry name" value="Ribonuclease H-like"/>
    <property type="match status" value="1"/>
</dbReference>
<dbReference type="Gene3D" id="3.30.420.10">
    <property type="entry name" value="Ribonuclease H-like superfamily/Ribonuclease H"/>
    <property type="match status" value="1"/>
</dbReference>
<gene>
    <name evidence="2" type="ORF">Ctob_014625</name>
</gene>
<reference evidence="3" key="1">
    <citation type="journal article" date="2015" name="PLoS Genet.">
        <title>Genome Sequence and Transcriptome Analyses of Chrysochromulina tobin: Metabolic Tools for Enhanced Algal Fitness in the Prominent Order Prymnesiales (Haptophyceae).</title>
        <authorList>
            <person name="Hovde B.T."/>
            <person name="Deodato C.R."/>
            <person name="Hunsperger H.M."/>
            <person name="Ryken S.A."/>
            <person name="Yost W."/>
            <person name="Jha R.K."/>
            <person name="Patterson J."/>
            <person name="Monnat R.J. Jr."/>
            <person name="Barlow S.B."/>
            <person name="Starkenburg S.R."/>
            <person name="Cattolico R.A."/>
        </authorList>
    </citation>
    <scope>NUCLEOTIDE SEQUENCE</scope>
    <source>
        <strain evidence="3">CCMP291</strain>
    </source>
</reference>
<evidence type="ECO:0000313" key="2">
    <source>
        <dbReference type="EMBL" id="KOO28856.1"/>
    </source>
</evidence>
<sequence length="1756" mass="193627">MTKNAALLAALPSNGIPAKAELSDNGATTGVSKSMLGAIPGTQRAAASGFAVADDSTLDSTVTHLYIYYRCGVDGKMVTVRRKHYLPNALCNIGSEAEDVYCAGQSYYFSADVGRVCIDAPQPDGAERMRVQLHMSANNLGWYWIEEIKDPAVLRTALLKNKETVSDVIAPTISLKLPAWCTWPCTPAALEPEQCLELIPQQILAPINPHTGISMNRPAKLSGYEMLCRMHVVLGHPGLATMLNTLSLLKETKGMISKTDIEQFVRRKCGLCESMLMNTPPFSPSTTLHPAPEPGQMWTRDTLKFRVPQFQLKSMYVSGYSDKASGLWVLIPHVDYTAETVIMLDQQLRTFNRPINGEILRIKSDNHPSYKARETAEYLAESEIGPQFSPVYGHQMVGESEVIWRYIVPRANALLKGCPTDNGEEHELFAMFTACAARNDMIPMGKTASPSMIFHRLSEPILESQITFGAPCKFLKWPEERDSKFEEHARAGSFRGPSRETMDATPKLCWVLTVRDTGRKELATVHMGTIRVDERPVLARTTLSHASHQPFGDPSVERVTDREPEQLDFTTWRDMATDGYVPAAPAVPPTTVVAPLTRLVWQPSGIAPDATFMVGICGGAQGYANDLCELVHKLSDGRCMYFSIDLKVGGHGHNITLPRILAAVGSLLRNERCAGAGFQPDCKAVSALLCLRPGPEMVFTQQEKNGVQDLQPADAKRRDDALNLYKACAVLAQHVCHDAATKRDKFVWWEGPVGRGAGSPFAIVGQENHSSMFDMDFFTDLEHALDLKAVYVDQGAVGAASPKTTAIYGTPNIIKHFDVLLGALPLAAPSGDARTVGFDEHGSSKAKGLAKYPLEFRARLACGMLRCARQRQPSSTTALAQDAVPVASAPLAKAQGEWIQPAMPPAPLTVPVIVADDDLEPPMTVQPRGGVHRPSLVDTVPRFALNSELKQHEPSSGRVETDALNVSLSTQQDVLLNFQKKFPANSRVDVTWDDPVKNFSGRIVGKGRLDTSGKAIFQVLYDEGGEKFWHEIDSTPVSLLATKPKTLVVGGEKVTELTEVPDLVTGDVTVACLITQLQKHRAELVVAFLTAMDGIDKHDADDFREAVASEDCEAGAHNILFPLMDVDTGEIIQLISAVVSNGKEAVTIDPLMASRYNVPQTYKQYLSCPHKAYWRTAMELKMESYEAIPVWNLVSIKTVPPRTRIFRLKWVFVMKNVPGSMQLKFAPRLCLVGTNMDPEQFPSFADVGRKVTLKIIAAVYATHMEDFTAHQADDSDAFQNTVVDGSDGDKAGTMVYSYQAPDFESKDDKGGTLVYQHRTAIQGRIDSPRLYAKKVKPLLLQAGFHPLMYDPEGYVYHEGPTRGSNKTLPEILAALKTAEPAPPGHAPNGYALMVRHVDDKVMIVTSIKIMEFMVETLRVAWVCTYTNWRKVLGWDAVIDREDRTVTFECPVVLEQAKRRFLEGEIMLTPKHVTTPSLMDITIGDVPPEGHPDRPSYLAMQSDGASLLGLMIWISENYTQALFVTRWIGRTAHCLSPEGVKFLKYALMHLVAHPYATHWGGTACRSLELSTPIKQPYSNEDQEWGLYFKYDANLSTSAKSMTGIVGMLAGGAIDNICQSQQCKAGETHTTEVVAGGTALTRIITARGLLQEMHYPQVRPTPTFTDSATSIFVANDDSALKRALWVIRRVKVLRDGVDDGEFEPIKIPEEDNASDVYTKYLVFQKWKRHSDFINNMTKTREDKALARMALIVAAYDKG</sequence>
<dbReference type="PROSITE" id="PS50994">
    <property type="entry name" value="INTEGRASE"/>
    <property type="match status" value="1"/>
</dbReference>
<evidence type="ECO:0000313" key="3">
    <source>
        <dbReference type="Proteomes" id="UP000037460"/>
    </source>
</evidence>
<dbReference type="GO" id="GO:0003676">
    <property type="term" value="F:nucleic acid binding"/>
    <property type="evidence" value="ECO:0007669"/>
    <property type="project" value="InterPro"/>
</dbReference>
<organism evidence="2 3">
    <name type="scientific">Chrysochromulina tobinii</name>
    <dbReference type="NCBI Taxonomy" id="1460289"/>
    <lineage>
        <taxon>Eukaryota</taxon>
        <taxon>Haptista</taxon>
        <taxon>Haptophyta</taxon>
        <taxon>Prymnesiophyceae</taxon>
        <taxon>Prymnesiales</taxon>
        <taxon>Chrysochromulinaceae</taxon>
        <taxon>Chrysochromulina</taxon>
    </lineage>
</organism>
<dbReference type="Proteomes" id="UP000037460">
    <property type="component" value="Unassembled WGS sequence"/>
</dbReference>
<protein>
    <submittedName>
        <fullName evidence="2">Gag-pol polyprotein</fullName>
    </submittedName>
</protein>
<evidence type="ECO:0000259" key="1">
    <source>
        <dbReference type="PROSITE" id="PS50994"/>
    </source>
</evidence>